<dbReference type="AlphaFoldDB" id="U6MF59"/>
<reference evidence="2" key="1">
    <citation type="submission" date="2013-10" db="EMBL/GenBank/DDBJ databases">
        <title>Genomic analysis of the causative agents of coccidiosis in chickens.</title>
        <authorList>
            <person name="Reid A.J."/>
            <person name="Blake D."/>
            <person name="Billington K."/>
            <person name="Browne H."/>
            <person name="Dunn M."/>
            <person name="Hung S."/>
            <person name="Kawahara F."/>
            <person name="Miranda-Saavedra D."/>
            <person name="Mourier T."/>
            <person name="Nagra H."/>
            <person name="Otto T.D."/>
            <person name="Rawlings N."/>
            <person name="Sanchez A."/>
            <person name="Sanders M."/>
            <person name="Subramaniam C."/>
            <person name="Tay Y."/>
            <person name="Dear P."/>
            <person name="Doerig C."/>
            <person name="Gruber A."/>
            <person name="Parkinson J."/>
            <person name="Shirley M."/>
            <person name="Wan K.L."/>
            <person name="Berriman M."/>
            <person name="Tomley F."/>
            <person name="Pain A."/>
        </authorList>
    </citation>
    <scope>NUCLEOTIDE SEQUENCE [LARGE SCALE GENOMIC DNA]</scope>
    <source>
        <strain evidence="2">Houghton</strain>
    </source>
</reference>
<feature type="region of interest" description="Disordered" evidence="1">
    <location>
        <begin position="1"/>
        <end position="95"/>
    </location>
</feature>
<gene>
    <name evidence="2" type="ORF">ENH_00030300</name>
</gene>
<evidence type="ECO:0000256" key="1">
    <source>
        <dbReference type="SAM" id="MobiDB-lite"/>
    </source>
</evidence>
<feature type="region of interest" description="Disordered" evidence="1">
    <location>
        <begin position="647"/>
        <end position="696"/>
    </location>
</feature>
<organism evidence="2 3">
    <name type="scientific">Eimeria necatrix</name>
    <dbReference type="NCBI Taxonomy" id="51315"/>
    <lineage>
        <taxon>Eukaryota</taxon>
        <taxon>Sar</taxon>
        <taxon>Alveolata</taxon>
        <taxon>Apicomplexa</taxon>
        <taxon>Conoidasida</taxon>
        <taxon>Coccidia</taxon>
        <taxon>Eucoccidiorida</taxon>
        <taxon>Eimeriorina</taxon>
        <taxon>Eimeriidae</taxon>
        <taxon>Eimeria</taxon>
    </lineage>
</organism>
<accession>U6MF59</accession>
<evidence type="ECO:0000313" key="2">
    <source>
        <dbReference type="EMBL" id="CDJ62887.1"/>
    </source>
</evidence>
<dbReference type="SUPFAM" id="SSF55961">
    <property type="entry name" value="Bet v1-like"/>
    <property type="match status" value="1"/>
</dbReference>
<feature type="compositionally biased region" description="Basic and acidic residues" evidence="1">
    <location>
        <begin position="68"/>
        <end position="77"/>
    </location>
</feature>
<feature type="compositionally biased region" description="Polar residues" evidence="1">
    <location>
        <begin position="54"/>
        <end position="65"/>
    </location>
</feature>
<feature type="compositionally biased region" description="Low complexity" evidence="1">
    <location>
        <begin position="190"/>
        <end position="208"/>
    </location>
</feature>
<feature type="compositionally biased region" description="Low complexity" evidence="1">
    <location>
        <begin position="648"/>
        <end position="662"/>
    </location>
</feature>
<dbReference type="PANTHER" id="PTHR34560:SF1">
    <property type="entry name" value="START DOMAIN-CONTAINING PROTEIN"/>
    <property type="match status" value="1"/>
</dbReference>
<protein>
    <recommendedName>
        <fullName evidence="4">START domain-containing protein</fullName>
    </recommendedName>
</protein>
<dbReference type="InterPro" id="IPR023393">
    <property type="entry name" value="START-like_dom_sf"/>
</dbReference>
<dbReference type="EMBL" id="HG722623">
    <property type="protein sequence ID" value="CDJ62887.1"/>
    <property type="molecule type" value="Genomic_DNA"/>
</dbReference>
<dbReference type="GeneID" id="25473195"/>
<proteinExistence type="predicted"/>
<keyword evidence="3" id="KW-1185">Reference proteome</keyword>
<dbReference type="VEuPathDB" id="ToxoDB:ENH_00030300"/>
<name>U6MF59_9EIME</name>
<feature type="region of interest" description="Disordered" evidence="1">
    <location>
        <begin position="185"/>
        <end position="210"/>
    </location>
</feature>
<dbReference type="Gene3D" id="3.30.530.20">
    <property type="match status" value="1"/>
</dbReference>
<dbReference type="Proteomes" id="UP000030754">
    <property type="component" value="Unassembled WGS sequence"/>
</dbReference>
<dbReference type="PANTHER" id="PTHR34560">
    <property type="entry name" value="POLYKETIDE CYCLASE/DEHYDRASE/LIPID TRANSPORT SUPERFAMILY PROTEIN"/>
    <property type="match status" value="1"/>
</dbReference>
<evidence type="ECO:0000313" key="3">
    <source>
        <dbReference type="Proteomes" id="UP000030754"/>
    </source>
</evidence>
<evidence type="ECO:0008006" key="4">
    <source>
        <dbReference type="Google" id="ProtNLM"/>
    </source>
</evidence>
<dbReference type="OrthoDB" id="346233at2759"/>
<feature type="compositionally biased region" description="Low complexity" evidence="1">
    <location>
        <begin position="36"/>
        <end position="46"/>
    </location>
</feature>
<sequence>MKMAAESLIETSAVSLCPSGACDSPAPLEWLSADEVPQAPGVPGAPGDSGGTKAPQSLPKTNRCNGSKGDKVRDRVHQPSFEQSRPPSVSPDLGEVPQVDVAATAAAAETAEAATEPSEAAALATSGGSYSATVLDSAAAALNPAAAAAQTAASTRRAAAPSTSAKSSAGVFVPAAKAPFPSAVVPSPEGAGKPSPLPAAAGASAAPSRGECSNPRAHECLSHRMSAMNTQFGRFVPGFLAAEDREQQAPCCSLSSPLHTIVHVCECMSSYEVDRALAIENLRLERVRDAHAVVLTLADKYGPEKILEDADLVLILYKYDEMDRMYSVMSGNVLYKRRCNYFRKVTSSLLPDLHSSHRKKDSCGVQDGHLNIHDAHHDLGACTPHRELDRCLREGMRRQFSLRSLGTLTNCQVPVEHESWSLAIEEQNRLKIYYRRHSSSTLLSFRVEGTVDACLLNIISVLNEMDLYKDWIPYYTFPLKLGLRDVKRLYQFGRVEQIDLLQLDFPWPMNNRDCCVEIWAADDLEHTNRFFVRVTSLDGGTANPRVPLAIPVPPPKTLRLYCEGAVVLVPLSPTKTFIELFWTLDPKVHLNDYIVNFFAKVFAKSSFHAFCKVCIEATVGEHARRRAQFPLLYGFVEGRLCEFESTVGGTEENSTSGNNNSTHLHNASNSRNALGEESSAPSHNAAAQSAVLSAKSSKVDEDEALEGLQNRKNKSKGGFLFRRRRNSFATEVA</sequence>
<dbReference type="RefSeq" id="XP_013440249.1">
    <property type="nucleotide sequence ID" value="XM_013584795.1"/>
</dbReference>
<feature type="compositionally biased region" description="Polar residues" evidence="1">
    <location>
        <begin position="679"/>
        <end position="696"/>
    </location>
</feature>
<feature type="compositionally biased region" description="Polar residues" evidence="1">
    <location>
        <begin position="663"/>
        <end position="672"/>
    </location>
</feature>
<reference evidence="2" key="2">
    <citation type="submission" date="2013-10" db="EMBL/GenBank/DDBJ databases">
        <authorList>
            <person name="Aslett M."/>
        </authorList>
    </citation>
    <scope>NUCLEOTIDE SEQUENCE [LARGE SCALE GENOMIC DNA]</scope>
    <source>
        <strain evidence="2">Houghton</strain>
    </source>
</reference>